<evidence type="ECO:0000313" key="2">
    <source>
        <dbReference type="EMBL" id="AVM42765.1"/>
    </source>
</evidence>
<feature type="domain" description="Abortive infection protein-like C-terminal" evidence="1">
    <location>
        <begin position="234"/>
        <end position="309"/>
    </location>
</feature>
<evidence type="ECO:0000259" key="1">
    <source>
        <dbReference type="Pfam" id="PF14355"/>
    </source>
</evidence>
<dbReference type="Proteomes" id="UP000237947">
    <property type="component" value="Chromosome"/>
</dbReference>
<dbReference type="AlphaFoldDB" id="A0A2S0KP06"/>
<dbReference type="OrthoDB" id="2266599at2"/>
<dbReference type="InterPro" id="IPR026001">
    <property type="entry name" value="Abi-like_C"/>
</dbReference>
<accession>A0A2S0KP06</accession>
<sequence length="316" mass="35621">MYILDTEQLLNKDGEILMNNLFSLLRNKEIIAILDGDTKYGDYEFDDCTTIKISMPYLSGSDLCTLSTLFGLPATYSWNGGALSRWQYLDNLLEYCIKNNKCSSLLAHMFSLNQFSKKLNGHSANEINDAHKTIVSTVIEKINGLLLFGGNELVIVGNNYLIHPIGNKVEIVVPAITTIDREYIKSISSRAMRDIEQNDFDSAITKSRTLLEETFCYVIEKKNEKPSDSGDIGKLYKQVRTLYNMHTDANTDRRINTLLSGLNNIVFSIAEMRNKDSDAHGVGANRIPIKEHHARLLVNASMVMADFIFSVEQESK</sequence>
<dbReference type="Pfam" id="PF14355">
    <property type="entry name" value="Abi_C"/>
    <property type="match status" value="1"/>
</dbReference>
<dbReference type="KEGG" id="fsa:C5Q98_05865"/>
<proteinExistence type="predicted"/>
<organism evidence="2 3">
    <name type="scientific">Fastidiosipila sanguinis</name>
    <dbReference type="NCBI Taxonomy" id="236753"/>
    <lineage>
        <taxon>Bacteria</taxon>
        <taxon>Bacillati</taxon>
        <taxon>Bacillota</taxon>
        <taxon>Clostridia</taxon>
        <taxon>Eubacteriales</taxon>
        <taxon>Oscillospiraceae</taxon>
        <taxon>Fastidiosipila</taxon>
    </lineage>
</organism>
<dbReference type="EMBL" id="CP027226">
    <property type="protein sequence ID" value="AVM42765.1"/>
    <property type="molecule type" value="Genomic_DNA"/>
</dbReference>
<name>A0A2S0KP06_9FIRM</name>
<evidence type="ECO:0000313" key="3">
    <source>
        <dbReference type="Proteomes" id="UP000237947"/>
    </source>
</evidence>
<keyword evidence="3" id="KW-1185">Reference proteome</keyword>
<gene>
    <name evidence="2" type="ORF">C5Q98_05865</name>
</gene>
<reference evidence="3" key="1">
    <citation type="submission" date="2018-02" db="EMBL/GenBank/DDBJ databases">
        <authorList>
            <person name="Holder M.E."/>
            <person name="Ajami N.J."/>
            <person name="Petrosino J.F."/>
        </authorList>
    </citation>
    <scope>NUCLEOTIDE SEQUENCE [LARGE SCALE GENOMIC DNA]</scope>
    <source>
        <strain evidence="3">CCUG 47711</strain>
    </source>
</reference>
<protein>
    <submittedName>
        <fullName evidence="2">Abortive phage infection protein</fullName>
    </submittedName>
</protein>